<reference evidence="3 4" key="1">
    <citation type="submission" date="2014-10" db="EMBL/GenBank/DDBJ databases">
        <title>Genome sequence of Novosphingobium malaysiense MUSC 273(T).</title>
        <authorList>
            <person name="Lee L.-H."/>
        </authorList>
    </citation>
    <scope>NUCLEOTIDE SEQUENCE [LARGE SCALE GENOMIC DNA]</scope>
    <source>
        <strain evidence="3 4">MUSC 273</strain>
    </source>
</reference>
<dbReference type="AlphaFoldDB" id="A0A0B1ZJ86"/>
<dbReference type="PANTHER" id="PTHR43861:SF5">
    <property type="entry name" value="BLL5978 PROTEIN"/>
    <property type="match status" value="1"/>
</dbReference>
<evidence type="ECO:0000313" key="3">
    <source>
        <dbReference type="EMBL" id="KHK89417.1"/>
    </source>
</evidence>
<dbReference type="Gene3D" id="6.10.250.3100">
    <property type="match status" value="1"/>
</dbReference>
<dbReference type="Gene3D" id="3.40.50.150">
    <property type="entry name" value="Vaccinia Virus protein VP39"/>
    <property type="match status" value="1"/>
</dbReference>
<protein>
    <submittedName>
        <fullName evidence="3">SAM-dependent methyltransferase</fullName>
    </submittedName>
</protein>
<dbReference type="InterPro" id="IPR038576">
    <property type="entry name" value="Methyltransf_Zn-bd_dom_put_sf"/>
</dbReference>
<dbReference type="GO" id="GO:0008168">
    <property type="term" value="F:methyltransferase activity"/>
    <property type="evidence" value="ECO:0007669"/>
    <property type="project" value="UniProtKB-KW"/>
</dbReference>
<sequence>MSTRPCRFCGAPVEQPFVDLGETPLANAYLTEAQIAQPEPAYPLRAFVCSQCWLVQADSFVPPEDIFSHYAYFSSYSDSWVEHARRFTEMTRQRFGLDETSQVIEVASNDGYLLKHFVAAGVPALGIEPAENVAEAARQIGVPTEARFFGEETAQDLVSRGLAADLVIGNNVLAHVPDINDFVGGLAAVLKPDGVVSVEFPHLLRLIEGVQFDTVYHEHFYYLSLLAVETVFAAHGLKVFEVEELPTHGGSLRVLACPTTSQAHETGPGLAKVRGDEKAAGFDRIETYAAFQSRVAPVREGLLAFLDEAARDGKTVAAYGAAAKGNTLLNFCGVGTDRIAYVVDRNPAKQGHFLPGSYLPILPPETLAETRPDYVLILPWNIREEVMATMGEVREWGGQFVVAVPELTVLA</sequence>
<dbReference type="Gene3D" id="3.40.50.720">
    <property type="entry name" value="NAD(P)-binding Rossmann-like Domain"/>
    <property type="match status" value="1"/>
</dbReference>
<keyword evidence="4" id="KW-1185">Reference proteome</keyword>
<dbReference type="PANTHER" id="PTHR43861">
    <property type="entry name" value="TRANS-ACONITATE 2-METHYLTRANSFERASE-RELATED"/>
    <property type="match status" value="1"/>
</dbReference>
<dbReference type="RefSeq" id="WP_039288214.1">
    <property type="nucleotide sequence ID" value="NZ_JTDI01000007.1"/>
</dbReference>
<organism evidence="3 4">
    <name type="scientific">Novosphingobium malaysiense</name>
    <dbReference type="NCBI Taxonomy" id="1348853"/>
    <lineage>
        <taxon>Bacteria</taxon>
        <taxon>Pseudomonadati</taxon>
        <taxon>Pseudomonadota</taxon>
        <taxon>Alphaproteobacteria</taxon>
        <taxon>Sphingomonadales</taxon>
        <taxon>Sphingomonadaceae</taxon>
        <taxon>Novosphingobium</taxon>
    </lineage>
</organism>
<dbReference type="EMBL" id="JTDI01000007">
    <property type="protein sequence ID" value="KHK89417.1"/>
    <property type="molecule type" value="Genomic_DNA"/>
</dbReference>
<name>A0A0B1ZJ86_9SPHN</name>
<evidence type="ECO:0000259" key="1">
    <source>
        <dbReference type="Pfam" id="PF08421"/>
    </source>
</evidence>
<gene>
    <name evidence="3" type="ORF">LK12_20010</name>
</gene>
<dbReference type="OrthoDB" id="9815644at2"/>
<dbReference type="InterPro" id="IPR013630">
    <property type="entry name" value="Methyltransf_Zn-bd_dom_put"/>
</dbReference>
<dbReference type="Pfam" id="PF08484">
    <property type="entry name" value="Methyltransf_14"/>
    <property type="match status" value="1"/>
</dbReference>
<dbReference type="Gene3D" id="6.20.50.110">
    <property type="entry name" value="Methyltransferase, zinc-binding domain"/>
    <property type="match status" value="1"/>
</dbReference>
<dbReference type="Proteomes" id="UP000031057">
    <property type="component" value="Unassembled WGS sequence"/>
</dbReference>
<feature type="domain" description="C-methyltransferase" evidence="2">
    <location>
        <begin position="246"/>
        <end position="405"/>
    </location>
</feature>
<dbReference type="InterPro" id="IPR013691">
    <property type="entry name" value="MeTrfase_14"/>
</dbReference>
<evidence type="ECO:0000259" key="2">
    <source>
        <dbReference type="Pfam" id="PF08484"/>
    </source>
</evidence>
<dbReference type="STRING" id="1348853.LK12_20010"/>
<keyword evidence="3" id="KW-0808">Transferase</keyword>
<dbReference type="CDD" id="cd02440">
    <property type="entry name" value="AdoMet_MTases"/>
    <property type="match status" value="1"/>
</dbReference>
<keyword evidence="3" id="KW-0489">Methyltransferase</keyword>
<dbReference type="Pfam" id="PF13489">
    <property type="entry name" value="Methyltransf_23"/>
    <property type="match status" value="1"/>
</dbReference>
<feature type="domain" description="Methyltransferase putative zinc binding" evidence="1">
    <location>
        <begin position="6"/>
        <end position="67"/>
    </location>
</feature>
<evidence type="ECO:0000313" key="4">
    <source>
        <dbReference type="Proteomes" id="UP000031057"/>
    </source>
</evidence>
<proteinExistence type="predicted"/>
<dbReference type="SUPFAM" id="SSF53335">
    <property type="entry name" value="S-adenosyl-L-methionine-dependent methyltransferases"/>
    <property type="match status" value="1"/>
</dbReference>
<dbReference type="InterPro" id="IPR029063">
    <property type="entry name" value="SAM-dependent_MTases_sf"/>
</dbReference>
<comment type="caution">
    <text evidence="3">The sequence shown here is derived from an EMBL/GenBank/DDBJ whole genome shotgun (WGS) entry which is preliminary data.</text>
</comment>
<dbReference type="GO" id="GO:0032259">
    <property type="term" value="P:methylation"/>
    <property type="evidence" value="ECO:0007669"/>
    <property type="project" value="UniProtKB-KW"/>
</dbReference>
<accession>A0A0B1ZJ86</accession>
<dbReference type="Pfam" id="PF08421">
    <property type="entry name" value="Methyltransf_13"/>
    <property type="match status" value="1"/>
</dbReference>